<name>A0ABR1E1R0_NECAM</name>
<dbReference type="EMBL" id="JAVFWL010000005">
    <property type="protein sequence ID" value="KAK6756568.1"/>
    <property type="molecule type" value="Genomic_DNA"/>
</dbReference>
<protein>
    <submittedName>
        <fullName evidence="1">Uncharacterized protein</fullName>
    </submittedName>
</protein>
<dbReference type="InterPro" id="IPR011009">
    <property type="entry name" value="Kinase-like_dom_sf"/>
</dbReference>
<sequence length="300" mass="35170">MNRHLLTATAVLFVYSCRDDVIQYVHHIEDKFLPLNPLDLALFEDLQEVEHGFLLKESDPAYSNCSKWKAHANGSIGEGWSKSVYSLSGSTVIKCPNLEGQTFQNCFHANFGEEDWESRCRLELLRRFLSEIKMLLRLQNSPYVIKLVSYCIPRDPVRNLEHVNIVTEKGTPLDILSLLQLSLLQRNHLFNSLLSFFIENPTLRLQDFRRQQLVMVGDQVKIVDFDEAYFTEDFTTDQYHSLIRRKLFSELLVNHANPVVYREYKILHKSFETFNVRKMSQVAMLERFMEVQSEIKTDRN</sequence>
<dbReference type="PANTHER" id="PTHR46448:SF1">
    <property type="entry name" value="PROTEIN KINASE DOMAIN-CONTAINING PROTEIN"/>
    <property type="match status" value="1"/>
</dbReference>
<keyword evidence="2" id="KW-1185">Reference proteome</keyword>
<accession>A0ABR1E1R0</accession>
<evidence type="ECO:0000313" key="1">
    <source>
        <dbReference type="EMBL" id="KAK6756568.1"/>
    </source>
</evidence>
<evidence type="ECO:0000313" key="2">
    <source>
        <dbReference type="Proteomes" id="UP001303046"/>
    </source>
</evidence>
<proteinExistence type="predicted"/>
<organism evidence="1 2">
    <name type="scientific">Necator americanus</name>
    <name type="common">Human hookworm</name>
    <dbReference type="NCBI Taxonomy" id="51031"/>
    <lineage>
        <taxon>Eukaryota</taxon>
        <taxon>Metazoa</taxon>
        <taxon>Ecdysozoa</taxon>
        <taxon>Nematoda</taxon>
        <taxon>Chromadorea</taxon>
        <taxon>Rhabditida</taxon>
        <taxon>Rhabditina</taxon>
        <taxon>Rhabditomorpha</taxon>
        <taxon>Strongyloidea</taxon>
        <taxon>Ancylostomatidae</taxon>
        <taxon>Bunostominae</taxon>
        <taxon>Necator</taxon>
    </lineage>
</organism>
<gene>
    <name evidence="1" type="primary">Necator_chrV.g19574</name>
    <name evidence="1" type="ORF">RB195_014782</name>
</gene>
<dbReference type="Proteomes" id="UP001303046">
    <property type="component" value="Unassembled WGS sequence"/>
</dbReference>
<dbReference type="SUPFAM" id="SSF56112">
    <property type="entry name" value="Protein kinase-like (PK-like)"/>
    <property type="match status" value="1"/>
</dbReference>
<dbReference type="PROSITE" id="PS51257">
    <property type="entry name" value="PROKAR_LIPOPROTEIN"/>
    <property type="match status" value="1"/>
</dbReference>
<dbReference type="PANTHER" id="PTHR46448">
    <property type="entry name" value="PROTEIN KINASE DOMAIN-CONTAINING PROTEIN"/>
    <property type="match status" value="1"/>
</dbReference>
<reference evidence="1 2" key="1">
    <citation type="submission" date="2023-08" db="EMBL/GenBank/DDBJ databases">
        <title>A Necator americanus chromosomal reference genome.</title>
        <authorList>
            <person name="Ilik V."/>
            <person name="Petrzelkova K.J."/>
            <person name="Pardy F."/>
            <person name="Fuh T."/>
            <person name="Niatou-Singa F.S."/>
            <person name="Gouil Q."/>
            <person name="Baker L."/>
            <person name="Ritchie M.E."/>
            <person name="Jex A.R."/>
            <person name="Gazzola D."/>
            <person name="Li H."/>
            <person name="Toshio Fujiwara R."/>
            <person name="Zhan B."/>
            <person name="Aroian R.V."/>
            <person name="Pafco B."/>
            <person name="Schwarz E.M."/>
        </authorList>
    </citation>
    <scope>NUCLEOTIDE SEQUENCE [LARGE SCALE GENOMIC DNA]</scope>
    <source>
        <strain evidence="1 2">Aroian</strain>
        <tissue evidence="1">Whole animal</tissue>
    </source>
</reference>
<dbReference type="InterPro" id="IPR042983">
    <property type="entry name" value="PKDCC"/>
</dbReference>
<comment type="caution">
    <text evidence="1">The sequence shown here is derived from an EMBL/GenBank/DDBJ whole genome shotgun (WGS) entry which is preliminary data.</text>
</comment>